<dbReference type="Gene3D" id="3.10.129.10">
    <property type="entry name" value="Hotdog Thioesterase"/>
    <property type="match status" value="1"/>
</dbReference>
<gene>
    <name evidence="2" type="ORF">OMM_07619</name>
</gene>
<sequence length="90" mass="10141">MHWVKPYARLSGFPGTFLHGFSSMARVAEIIIKNRLSGRADRLESLDVRFVRPLMLPNIISVYMYQDDIWIGHAPGGAAYLSGQFSINKS</sequence>
<evidence type="ECO:0000259" key="1">
    <source>
        <dbReference type="Pfam" id="PF01575"/>
    </source>
</evidence>
<feature type="domain" description="MaoC-like" evidence="1">
    <location>
        <begin position="1"/>
        <end position="65"/>
    </location>
</feature>
<dbReference type="SUPFAM" id="SSF54637">
    <property type="entry name" value="Thioesterase/thiol ester dehydrase-isomerase"/>
    <property type="match status" value="1"/>
</dbReference>
<name>A0A1V1PC32_9BACT</name>
<evidence type="ECO:0000313" key="2">
    <source>
        <dbReference type="EMBL" id="ETR72255.1"/>
    </source>
</evidence>
<comment type="caution">
    <text evidence="2">The sequence shown here is derived from an EMBL/GenBank/DDBJ whole genome shotgun (WGS) entry which is preliminary data.</text>
</comment>
<dbReference type="Pfam" id="PF01575">
    <property type="entry name" value="MaoC_dehydratas"/>
    <property type="match status" value="1"/>
</dbReference>
<dbReference type="InterPro" id="IPR002539">
    <property type="entry name" value="MaoC-like_dom"/>
</dbReference>
<protein>
    <recommendedName>
        <fullName evidence="1">MaoC-like domain-containing protein</fullName>
    </recommendedName>
</protein>
<proteinExistence type="predicted"/>
<organism evidence="2 3">
    <name type="scientific">Candidatus Magnetoglobus multicellularis str. Araruama</name>
    <dbReference type="NCBI Taxonomy" id="890399"/>
    <lineage>
        <taxon>Bacteria</taxon>
        <taxon>Pseudomonadati</taxon>
        <taxon>Thermodesulfobacteriota</taxon>
        <taxon>Desulfobacteria</taxon>
        <taxon>Desulfobacterales</taxon>
        <taxon>Desulfobacteraceae</taxon>
        <taxon>Candidatus Magnetoglobus</taxon>
    </lineage>
</organism>
<dbReference type="InterPro" id="IPR029069">
    <property type="entry name" value="HotDog_dom_sf"/>
</dbReference>
<dbReference type="AlphaFoldDB" id="A0A1V1PC32"/>
<reference evidence="3" key="1">
    <citation type="submission" date="2012-11" db="EMBL/GenBank/DDBJ databases">
        <authorList>
            <person name="Lucero-Rivera Y.E."/>
            <person name="Tovar-Ramirez D."/>
        </authorList>
    </citation>
    <scope>NUCLEOTIDE SEQUENCE [LARGE SCALE GENOMIC DNA]</scope>
    <source>
        <strain evidence="3">Araruama</strain>
    </source>
</reference>
<dbReference type="Proteomes" id="UP000189670">
    <property type="component" value="Unassembled WGS sequence"/>
</dbReference>
<dbReference type="EMBL" id="ATBP01000167">
    <property type="protein sequence ID" value="ETR72255.1"/>
    <property type="molecule type" value="Genomic_DNA"/>
</dbReference>
<accession>A0A1V1PC32</accession>
<evidence type="ECO:0000313" key="3">
    <source>
        <dbReference type="Proteomes" id="UP000189670"/>
    </source>
</evidence>